<dbReference type="InterPro" id="IPR005322">
    <property type="entry name" value="Peptidase_C69"/>
</dbReference>
<dbReference type="AlphaFoldDB" id="A0A2Z2N5J2"/>
<keyword evidence="2" id="KW-1185">Reference proteome</keyword>
<protein>
    <submittedName>
        <fullName evidence="1">Peptidase U34</fullName>
    </submittedName>
</protein>
<dbReference type="GO" id="GO:0006508">
    <property type="term" value="P:proteolysis"/>
    <property type="evidence" value="ECO:0007669"/>
    <property type="project" value="InterPro"/>
</dbReference>
<proteinExistence type="predicted"/>
<accession>A0A2Z2N5J2</accession>
<dbReference type="EMBL" id="CP015106">
    <property type="protein sequence ID" value="ASJ14862.1"/>
    <property type="molecule type" value="Genomic_DNA"/>
</dbReference>
<dbReference type="PANTHER" id="PTHR12994:SF17">
    <property type="entry name" value="LD30995P"/>
    <property type="match status" value="1"/>
</dbReference>
<dbReference type="PANTHER" id="PTHR12994">
    <property type="entry name" value="SECERNIN"/>
    <property type="match status" value="1"/>
</dbReference>
<dbReference type="GeneID" id="33328545"/>
<dbReference type="Pfam" id="PF03577">
    <property type="entry name" value="Peptidase_C69"/>
    <property type="match status" value="1"/>
</dbReference>
<evidence type="ECO:0000313" key="2">
    <source>
        <dbReference type="Proteomes" id="UP000250085"/>
    </source>
</evidence>
<dbReference type="KEGG" id="trl:A3L10_06810"/>
<sequence length="424" mass="48857">MCDILVATPEATKEGITLFAKNSDREPNEAQILEFTPGTKHEEEKVRLTYVDFPQVKETYAVILSRPWWMWGAEMGVNEFEVAIGNTAVFTKVKVPEKGITGMDMIRLALERTKSAREALTFITGIVENGSQGGNGSKGHRLYYFSSFIIADPREAWVLETVGKEWAAKKIEGVYSISNALTIEGDWDMASEGVERLARRGSFSFAKHFSDRFYTHFAHGRERRAFTLKRLKEREGEITLGYMMSLLRSHSFEPYRPEKGSMRDICMHYGGLTRPSQTASSQVSELGKGFHWFTGTSNPCMSIFKPVTFEGGLPDLGKEPTDRYDPEAYWWRFEAFHRRFLTNYRSYIDDFARERDRLQAEIVEKAREIEKTPEDLKALTEWAFREEAKLLERWEKIVKPGRLPFLFGRSWRKVNEEAGLKLEG</sequence>
<organism evidence="1 2">
    <name type="scientific">Thermococcus radiotolerans</name>
    <dbReference type="NCBI Taxonomy" id="187880"/>
    <lineage>
        <taxon>Archaea</taxon>
        <taxon>Methanobacteriati</taxon>
        <taxon>Methanobacteriota</taxon>
        <taxon>Thermococci</taxon>
        <taxon>Thermococcales</taxon>
        <taxon>Thermococcaceae</taxon>
        <taxon>Thermococcus</taxon>
    </lineage>
</organism>
<gene>
    <name evidence="1" type="ORF">A3L10_06810</name>
</gene>
<dbReference type="Gene3D" id="3.60.60.10">
    <property type="entry name" value="Penicillin V Acylase, Chain A"/>
    <property type="match status" value="1"/>
</dbReference>
<dbReference type="OrthoDB" id="31005at2157"/>
<reference evidence="1 2" key="1">
    <citation type="submission" date="2016-04" db="EMBL/GenBank/DDBJ databases">
        <title>Complete genome sequence of Thermococcus radiotolerans type strain EJ2.</title>
        <authorList>
            <person name="Oger P.M."/>
        </authorList>
    </citation>
    <scope>NUCLEOTIDE SEQUENCE [LARGE SCALE GENOMIC DNA]</scope>
    <source>
        <strain evidence="1 2">EJ2</strain>
    </source>
</reference>
<dbReference type="RefSeq" id="WP_088866932.1">
    <property type="nucleotide sequence ID" value="NZ_CP015106.1"/>
</dbReference>
<dbReference type="Proteomes" id="UP000250085">
    <property type="component" value="Chromosome"/>
</dbReference>
<name>A0A2Z2N5J2_9EURY</name>
<dbReference type="GO" id="GO:0016805">
    <property type="term" value="F:dipeptidase activity"/>
    <property type="evidence" value="ECO:0007669"/>
    <property type="project" value="InterPro"/>
</dbReference>
<evidence type="ECO:0000313" key="1">
    <source>
        <dbReference type="EMBL" id="ASJ14862.1"/>
    </source>
</evidence>
<dbReference type="GO" id="GO:0070004">
    <property type="term" value="F:cysteine-type exopeptidase activity"/>
    <property type="evidence" value="ECO:0007669"/>
    <property type="project" value="InterPro"/>
</dbReference>